<name>A0A2J6TCB3_9HELO</name>
<gene>
    <name evidence="2" type="ORF">K444DRAFT_721002</name>
</gene>
<proteinExistence type="predicted"/>
<sequence>MGCMPPVWKRSISMVTDLLLEALATPVREGGKTAQLCFFIDGLDEFEGSFEDCQNLIDSLMPDSENLYFQSPLAYLPGFIREKNPPSLLLQCFTYADMYLYVKTKLEQNVGFAELSHRDLTFCSDLVGGIVQKSAGMWLWVYFVMRSLLEAFTYGVRTSHLREILDSLPAELADLFQKMLSRLKPKYLEQVSQIFQIFRVAPAPPSLHLLSIVDEEDDPNIALQLECKPLDPLEEQT</sequence>
<dbReference type="RefSeq" id="XP_024737565.1">
    <property type="nucleotide sequence ID" value="XM_024888503.1"/>
</dbReference>
<keyword evidence="1" id="KW-0732">Signal</keyword>
<evidence type="ECO:0008006" key="4">
    <source>
        <dbReference type="Google" id="ProtNLM"/>
    </source>
</evidence>
<reference evidence="2 3" key="1">
    <citation type="submission" date="2016-04" db="EMBL/GenBank/DDBJ databases">
        <title>A degradative enzymes factory behind the ericoid mycorrhizal symbiosis.</title>
        <authorList>
            <consortium name="DOE Joint Genome Institute"/>
            <person name="Martino E."/>
            <person name="Morin E."/>
            <person name="Grelet G."/>
            <person name="Kuo A."/>
            <person name="Kohler A."/>
            <person name="Daghino S."/>
            <person name="Barry K."/>
            <person name="Choi C."/>
            <person name="Cichocki N."/>
            <person name="Clum A."/>
            <person name="Copeland A."/>
            <person name="Hainaut M."/>
            <person name="Haridas S."/>
            <person name="Labutti K."/>
            <person name="Lindquist E."/>
            <person name="Lipzen A."/>
            <person name="Khouja H.-R."/>
            <person name="Murat C."/>
            <person name="Ohm R."/>
            <person name="Olson A."/>
            <person name="Spatafora J."/>
            <person name="Veneault-Fourrey C."/>
            <person name="Henrissat B."/>
            <person name="Grigoriev I."/>
            <person name="Martin F."/>
            <person name="Perotto S."/>
        </authorList>
    </citation>
    <scope>NUCLEOTIDE SEQUENCE [LARGE SCALE GENOMIC DNA]</scope>
    <source>
        <strain evidence="2 3">E</strain>
    </source>
</reference>
<feature type="signal peptide" evidence="1">
    <location>
        <begin position="1"/>
        <end position="24"/>
    </location>
</feature>
<protein>
    <recommendedName>
        <fullName evidence="4">NACHT domain-containing protein</fullName>
    </recommendedName>
</protein>
<dbReference type="Proteomes" id="UP000235371">
    <property type="component" value="Unassembled WGS sequence"/>
</dbReference>
<dbReference type="EMBL" id="KZ613788">
    <property type="protein sequence ID" value="PMD60661.1"/>
    <property type="molecule type" value="Genomic_DNA"/>
</dbReference>
<dbReference type="PANTHER" id="PTHR10039:SF5">
    <property type="entry name" value="NACHT DOMAIN-CONTAINING PROTEIN"/>
    <property type="match status" value="1"/>
</dbReference>
<dbReference type="InParanoid" id="A0A2J6TCB3"/>
<feature type="chain" id="PRO_5014317050" description="NACHT domain-containing protein" evidence="1">
    <location>
        <begin position="25"/>
        <end position="237"/>
    </location>
</feature>
<dbReference type="STRING" id="1095630.A0A2J6TCB3"/>
<dbReference type="OrthoDB" id="443402at2759"/>
<evidence type="ECO:0000256" key="1">
    <source>
        <dbReference type="SAM" id="SignalP"/>
    </source>
</evidence>
<organism evidence="2 3">
    <name type="scientific">Hyaloscypha bicolor E</name>
    <dbReference type="NCBI Taxonomy" id="1095630"/>
    <lineage>
        <taxon>Eukaryota</taxon>
        <taxon>Fungi</taxon>
        <taxon>Dikarya</taxon>
        <taxon>Ascomycota</taxon>
        <taxon>Pezizomycotina</taxon>
        <taxon>Leotiomycetes</taxon>
        <taxon>Helotiales</taxon>
        <taxon>Hyaloscyphaceae</taxon>
        <taxon>Hyaloscypha</taxon>
        <taxon>Hyaloscypha bicolor</taxon>
    </lineage>
</organism>
<dbReference type="AlphaFoldDB" id="A0A2J6TCB3"/>
<keyword evidence="3" id="KW-1185">Reference proteome</keyword>
<dbReference type="PANTHER" id="PTHR10039">
    <property type="entry name" value="AMELOGENIN"/>
    <property type="match status" value="1"/>
</dbReference>
<evidence type="ECO:0000313" key="3">
    <source>
        <dbReference type="Proteomes" id="UP000235371"/>
    </source>
</evidence>
<evidence type="ECO:0000313" key="2">
    <source>
        <dbReference type="EMBL" id="PMD60661.1"/>
    </source>
</evidence>
<dbReference type="GeneID" id="36596579"/>
<accession>A0A2J6TCB3</accession>